<dbReference type="SUPFAM" id="SSF54427">
    <property type="entry name" value="NTF2-like"/>
    <property type="match status" value="1"/>
</dbReference>
<name>A0A2C5YH42_9HYPO</name>
<protein>
    <recommendedName>
        <fullName evidence="3">SnoaL-like domain-containing protein</fullName>
    </recommendedName>
</protein>
<dbReference type="PANTHER" id="PTHR41252:SF1">
    <property type="entry name" value="BLR2505 PROTEIN"/>
    <property type="match status" value="1"/>
</dbReference>
<accession>A0A2C5YH42</accession>
<proteinExistence type="predicted"/>
<sequence length="133" mass="15107">MPSVEQVHAIFDPLARGDVTAFFQNVDDDVDWTVKGTFLQIAGHYKSKSALRSGTHILNSIWATPLKMVVQHVICQESCAIVEMKAHETYCKNGMPFINEYVWICYFNKADKIVQVRAYMDTDLVHRAIALNS</sequence>
<evidence type="ECO:0008006" key="3">
    <source>
        <dbReference type="Google" id="ProtNLM"/>
    </source>
</evidence>
<organism evidence="1 2">
    <name type="scientific">Ophiocordyceps australis</name>
    <dbReference type="NCBI Taxonomy" id="1399860"/>
    <lineage>
        <taxon>Eukaryota</taxon>
        <taxon>Fungi</taxon>
        <taxon>Dikarya</taxon>
        <taxon>Ascomycota</taxon>
        <taxon>Pezizomycotina</taxon>
        <taxon>Sordariomycetes</taxon>
        <taxon>Hypocreomycetidae</taxon>
        <taxon>Hypocreales</taxon>
        <taxon>Ophiocordycipitaceae</taxon>
        <taxon>Ophiocordyceps</taxon>
    </lineage>
</organism>
<dbReference type="PANTHER" id="PTHR41252">
    <property type="entry name" value="BLR2505 PROTEIN"/>
    <property type="match status" value="1"/>
</dbReference>
<dbReference type="AlphaFoldDB" id="A0A2C5YH42"/>
<keyword evidence="2" id="KW-1185">Reference proteome</keyword>
<dbReference type="Proteomes" id="UP000226192">
    <property type="component" value="Unassembled WGS sequence"/>
</dbReference>
<reference evidence="1 2" key="1">
    <citation type="submission" date="2017-06" db="EMBL/GenBank/DDBJ databases">
        <title>Ant-infecting Ophiocordyceps genomes reveal a high diversity of potential behavioral manipulation genes and a possible major role for enterotoxins.</title>
        <authorList>
            <person name="De Bekker C."/>
            <person name="Evans H.C."/>
            <person name="Brachmann A."/>
            <person name="Hughes D.P."/>
        </authorList>
    </citation>
    <scope>NUCLEOTIDE SEQUENCE [LARGE SCALE GENOMIC DNA]</scope>
    <source>
        <strain evidence="1 2">Map64</strain>
    </source>
</reference>
<evidence type="ECO:0000313" key="1">
    <source>
        <dbReference type="EMBL" id="PHH66790.1"/>
    </source>
</evidence>
<dbReference type="InterPro" id="IPR032710">
    <property type="entry name" value="NTF2-like_dom_sf"/>
</dbReference>
<dbReference type="EMBL" id="NJET01000005">
    <property type="protein sequence ID" value="PHH66790.1"/>
    <property type="molecule type" value="Genomic_DNA"/>
</dbReference>
<dbReference type="Gene3D" id="3.10.450.50">
    <property type="match status" value="1"/>
</dbReference>
<evidence type="ECO:0000313" key="2">
    <source>
        <dbReference type="Proteomes" id="UP000226192"/>
    </source>
</evidence>
<gene>
    <name evidence="1" type="ORF">CDD81_5922</name>
</gene>
<dbReference type="STRING" id="1399860.A0A2C5YH42"/>
<comment type="caution">
    <text evidence="1">The sequence shown here is derived from an EMBL/GenBank/DDBJ whole genome shotgun (WGS) entry which is preliminary data.</text>
</comment>
<dbReference type="OrthoDB" id="10264449at2759"/>